<dbReference type="AlphaFoldDB" id="A0A4P7VPG5"/>
<accession>A0A4P7VPG5</accession>
<dbReference type="EMBL" id="CP039393">
    <property type="protein sequence ID" value="QCD34739.1"/>
    <property type="molecule type" value="Genomic_DNA"/>
</dbReference>
<evidence type="ECO:0000313" key="2">
    <source>
        <dbReference type="Proteomes" id="UP000297031"/>
    </source>
</evidence>
<evidence type="ECO:0000313" key="1">
    <source>
        <dbReference type="EMBL" id="QCD34739.1"/>
    </source>
</evidence>
<dbReference type="Proteomes" id="UP000297031">
    <property type="component" value="Chromosome"/>
</dbReference>
<keyword evidence="2" id="KW-1185">Reference proteome</keyword>
<sequence length="157" mass="18002">MTVKELFLSIGFDNVLNALRNTHRTCRSIKSVASYKEAFDTICLTEFEGAGGEVSFDVTPREEWFEPHSLPLLANNVEGDFWKNTVGKTVVKPDDNPFTDAELAGAILWGMTFYGFTRHTGWTPLEEHYTSYGEQAEKLKRRLYLPYIRNKLKKTQT</sequence>
<dbReference type="KEGG" id="mgod:E7746_02030"/>
<protein>
    <submittedName>
        <fullName evidence="1">Uncharacterized protein</fullName>
    </submittedName>
</protein>
<dbReference type="RefSeq" id="WP_136409696.1">
    <property type="nucleotide sequence ID" value="NZ_CP039393.1"/>
</dbReference>
<gene>
    <name evidence="1" type="ORF">E7746_02030</name>
</gene>
<reference evidence="1 2" key="1">
    <citation type="submission" date="2019-02" db="EMBL/GenBank/DDBJ databases">
        <title>Isolation and identification of novel species under the genus Muribaculum.</title>
        <authorList>
            <person name="Miyake S."/>
            <person name="Ding Y."/>
            <person name="Low A."/>
            <person name="Soh M."/>
            <person name="Seedorf H."/>
        </authorList>
    </citation>
    <scope>NUCLEOTIDE SEQUENCE [LARGE SCALE GENOMIC DNA]</scope>
    <source>
        <strain evidence="1 2">TLL-A4</strain>
    </source>
</reference>
<organism evidence="1 2">
    <name type="scientific">Muribaculum gordoncarteri</name>
    <dbReference type="NCBI Taxonomy" id="2530390"/>
    <lineage>
        <taxon>Bacteria</taxon>
        <taxon>Pseudomonadati</taxon>
        <taxon>Bacteroidota</taxon>
        <taxon>Bacteroidia</taxon>
        <taxon>Bacteroidales</taxon>
        <taxon>Muribaculaceae</taxon>
        <taxon>Muribaculum</taxon>
    </lineage>
</organism>
<name>A0A4P7VPG5_9BACT</name>
<proteinExistence type="predicted"/>
<dbReference type="OrthoDB" id="1080942at2"/>